<dbReference type="PIRSF" id="PIRSF038991">
    <property type="entry name" value="Protein_AbrB"/>
    <property type="match status" value="1"/>
</dbReference>
<dbReference type="GO" id="GO:0016020">
    <property type="term" value="C:membrane"/>
    <property type="evidence" value="ECO:0007669"/>
    <property type="project" value="InterPro"/>
</dbReference>
<keyword evidence="1" id="KW-0812">Transmembrane</keyword>
<comment type="caution">
    <text evidence="2">The sequence shown here is derived from an EMBL/GenBank/DDBJ whole genome shotgun (WGS) entry which is preliminary data.</text>
</comment>
<organism evidence="2 3">
    <name type="scientific">Pseudoneobacillus rhizosphaerae</name>
    <dbReference type="NCBI Taxonomy" id="2880968"/>
    <lineage>
        <taxon>Bacteria</taxon>
        <taxon>Bacillati</taxon>
        <taxon>Bacillota</taxon>
        <taxon>Bacilli</taxon>
        <taxon>Bacillales</taxon>
        <taxon>Bacillaceae</taxon>
        <taxon>Pseudoneobacillus</taxon>
    </lineage>
</organism>
<dbReference type="AlphaFoldDB" id="A0A9C7G6Z0"/>
<keyword evidence="1" id="KW-0472">Membrane</keyword>
<name>A0A9C7G6Z0_9BACI</name>
<protein>
    <recommendedName>
        <fullName evidence="4">AbrB family transcriptional regulator</fullName>
    </recommendedName>
</protein>
<dbReference type="NCBIfam" id="TIGR03082">
    <property type="entry name" value="Gneg_AbrB_dup"/>
    <property type="match status" value="2"/>
</dbReference>
<feature type="transmembrane region" description="Helical" evidence="1">
    <location>
        <begin position="267"/>
        <end position="289"/>
    </location>
</feature>
<sequence>MVTNKFKLTYTILIAGIGGLLFHLMNIPLPWLIGPLFSVMIANIRFNYQLNLPSAYKNTGLLFLSYVLGTSFTMDTVLQVADHLPLMLTITMATVLFSIFMAVVISFIGKLNVKDAILGSIPGGLSNMVALSEEIEGTNITTVTTIQLVRLLSVITIVPILAAVIADESVTKMLVTLQNEANAPRINELLDSLIYIIFVPLVTWLSMKIKLPTAIIIGPIMSTAFLVILGFKAPILPTFILNLAQLLVGSHIGLLMVLKGAKNLKLVLIMSLLLSLCTIGFSLFIGYIIPNLMEVSILTGLLGAAPGGVAEMGVTAAQLHANVSIVTAYQLFRLFFILLIMPFVLRMLLKKLQVRQTT</sequence>
<reference evidence="2" key="1">
    <citation type="submission" date="2021-10" db="EMBL/GenBank/DDBJ databases">
        <authorList>
            <person name="Criscuolo A."/>
        </authorList>
    </citation>
    <scope>NUCLEOTIDE SEQUENCE</scope>
    <source>
        <strain evidence="2">CIP111885</strain>
    </source>
</reference>
<proteinExistence type="predicted"/>
<feature type="transmembrane region" description="Helical" evidence="1">
    <location>
        <begin position="331"/>
        <end position="349"/>
    </location>
</feature>
<gene>
    <name evidence="2" type="ORF">NEOCIP111885_00869</name>
</gene>
<evidence type="ECO:0000313" key="2">
    <source>
        <dbReference type="EMBL" id="CAG9607179.1"/>
    </source>
</evidence>
<evidence type="ECO:0008006" key="4">
    <source>
        <dbReference type="Google" id="ProtNLM"/>
    </source>
</evidence>
<dbReference type="GO" id="GO:0010468">
    <property type="term" value="P:regulation of gene expression"/>
    <property type="evidence" value="ECO:0007669"/>
    <property type="project" value="InterPro"/>
</dbReference>
<keyword evidence="1" id="KW-1133">Transmembrane helix</keyword>
<dbReference type="Pfam" id="PF05145">
    <property type="entry name" value="AbrB"/>
    <property type="match status" value="1"/>
</dbReference>
<dbReference type="Proteomes" id="UP000789845">
    <property type="component" value="Unassembled WGS sequence"/>
</dbReference>
<feature type="transmembrane region" description="Helical" evidence="1">
    <location>
        <begin position="148"/>
        <end position="166"/>
    </location>
</feature>
<feature type="transmembrane region" description="Helical" evidence="1">
    <location>
        <begin position="186"/>
        <end position="207"/>
    </location>
</feature>
<feature type="transmembrane region" description="Helical" evidence="1">
    <location>
        <begin position="86"/>
        <end position="108"/>
    </location>
</feature>
<feature type="transmembrane region" description="Helical" evidence="1">
    <location>
        <begin position="7"/>
        <end position="25"/>
    </location>
</feature>
<dbReference type="PANTHER" id="PTHR38457:SF1">
    <property type="entry name" value="REGULATOR ABRB-RELATED"/>
    <property type="match status" value="1"/>
</dbReference>
<dbReference type="PANTHER" id="PTHR38457">
    <property type="entry name" value="REGULATOR ABRB-RELATED"/>
    <property type="match status" value="1"/>
</dbReference>
<evidence type="ECO:0000256" key="1">
    <source>
        <dbReference type="SAM" id="Phobius"/>
    </source>
</evidence>
<evidence type="ECO:0000313" key="3">
    <source>
        <dbReference type="Proteomes" id="UP000789845"/>
    </source>
</evidence>
<dbReference type="RefSeq" id="WP_230495451.1">
    <property type="nucleotide sequence ID" value="NZ_CAKJTG010000004.1"/>
</dbReference>
<dbReference type="InterPro" id="IPR007820">
    <property type="entry name" value="AbrB_fam"/>
</dbReference>
<keyword evidence="3" id="KW-1185">Reference proteome</keyword>
<feature type="transmembrane region" description="Helical" evidence="1">
    <location>
        <begin position="214"/>
        <end position="233"/>
    </location>
</feature>
<accession>A0A9C7G6Z0</accession>
<dbReference type="EMBL" id="CAKJTG010000004">
    <property type="protein sequence ID" value="CAG9607179.1"/>
    <property type="molecule type" value="Genomic_DNA"/>
</dbReference>
<dbReference type="InterPro" id="IPR017516">
    <property type="entry name" value="AbrB_dup"/>
</dbReference>